<dbReference type="OMA" id="VGWGPFA"/>
<dbReference type="GeneID" id="106171147"/>
<keyword evidence="7" id="KW-0807">Transducer</keyword>
<evidence type="ECO:0000256" key="1">
    <source>
        <dbReference type="ARBA" id="ARBA00004141"/>
    </source>
</evidence>
<dbReference type="GO" id="GO:0004930">
    <property type="term" value="F:G protein-coupled receptor activity"/>
    <property type="evidence" value="ECO:0007669"/>
    <property type="project" value="UniProtKB-KW"/>
</dbReference>
<keyword evidence="3 8" id="KW-1133">Transmembrane helix</keyword>
<dbReference type="Pfam" id="PF00001">
    <property type="entry name" value="7tm_1"/>
    <property type="match status" value="1"/>
</dbReference>
<dbReference type="AlphaFoldDB" id="A0A1S3JA52"/>
<dbReference type="KEGG" id="lak:106171147"/>
<protein>
    <submittedName>
        <fullName evidence="10">Visual pigment-like receptor peropsin</fullName>
    </submittedName>
</protein>
<accession>A0A1S3JA52</accession>
<feature type="transmembrane region" description="Helical" evidence="8">
    <location>
        <begin position="12"/>
        <end position="37"/>
    </location>
</feature>
<evidence type="ECO:0000313" key="9">
    <source>
        <dbReference type="Proteomes" id="UP000085678"/>
    </source>
</evidence>
<feature type="transmembrane region" description="Helical" evidence="8">
    <location>
        <begin position="164"/>
        <end position="187"/>
    </location>
</feature>
<dbReference type="SUPFAM" id="SSF81321">
    <property type="entry name" value="Family A G protein-coupled receptor-like"/>
    <property type="match status" value="1"/>
</dbReference>
<keyword evidence="2 8" id="KW-0812">Transmembrane</keyword>
<dbReference type="PANTHER" id="PTHR24240">
    <property type="entry name" value="OPSIN"/>
    <property type="match status" value="1"/>
</dbReference>
<sequence>MPGLWELTGLERGILGCLYVIAGIFGTTGNLLTLVTWGRGLQELGCRAWLHMNFALSNILIVVVFFFPASSAFAGRWLYGEVACQSYGFEGMIAGMGQIGALTALAWGQANVDADADSRKRSILFGWLFASVWAIGPLIGWSSYGIEAGGVSCTFNWQVVNVSYVTYAVMIWAFGFVIPYFLSINWVKSTACIPKQKLDPKDWSNYPEINTVIGWCIFVSIIAWIPYGLAAAWPLFASIETVPKIVGVYAPVSAKLGTCFYPWIHIWHSARFRQTVSSLLFGTTSSASTAEKEN</sequence>
<dbReference type="Proteomes" id="UP000085678">
    <property type="component" value="Unplaced"/>
</dbReference>
<evidence type="ECO:0000256" key="2">
    <source>
        <dbReference type="ARBA" id="ARBA00022692"/>
    </source>
</evidence>
<dbReference type="Gene3D" id="1.20.1070.10">
    <property type="entry name" value="Rhodopsin 7-helix transmembrane proteins"/>
    <property type="match status" value="1"/>
</dbReference>
<gene>
    <name evidence="10" type="primary">LOC106171147</name>
</gene>
<keyword evidence="4" id="KW-0297">G-protein coupled receptor</keyword>
<dbReference type="RefSeq" id="XP_013406759.1">
    <property type="nucleotide sequence ID" value="XM_013551305.1"/>
</dbReference>
<dbReference type="GO" id="GO:0016020">
    <property type="term" value="C:membrane"/>
    <property type="evidence" value="ECO:0007669"/>
    <property type="project" value="UniProtKB-SubCell"/>
</dbReference>
<feature type="transmembrane region" description="Helical" evidence="8">
    <location>
        <begin position="122"/>
        <end position="144"/>
    </location>
</feature>
<reference evidence="10" key="1">
    <citation type="submission" date="2025-08" db="UniProtKB">
        <authorList>
            <consortium name="RefSeq"/>
        </authorList>
    </citation>
    <scope>IDENTIFICATION</scope>
    <source>
        <tissue evidence="10">Gonads</tissue>
    </source>
</reference>
<feature type="transmembrane region" description="Helical" evidence="8">
    <location>
        <begin position="245"/>
        <end position="264"/>
    </location>
</feature>
<evidence type="ECO:0000256" key="7">
    <source>
        <dbReference type="ARBA" id="ARBA00023224"/>
    </source>
</evidence>
<feature type="transmembrane region" description="Helical" evidence="8">
    <location>
        <begin position="208"/>
        <end position="233"/>
    </location>
</feature>
<evidence type="ECO:0000256" key="4">
    <source>
        <dbReference type="ARBA" id="ARBA00023040"/>
    </source>
</evidence>
<keyword evidence="5 8" id="KW-0472">Membrane</keyword>
<evidence type="ECO:0000256" key="5">
    <source>
        <dbReference type="ARBA" id="ARBA00023136"/>
    </source>
</evidence>
<organism evidence="9 10">
    <name type="scientific">Lingula anatina</name>
    <name type="common">Brachiopod</name>
    <name type="synonym">Lingula unguis</name>
    <dbReference type="NCBI Taxonomy" id="7574"/>
    <lineage>
        <taxon>Eukaryota</taxon>
        <taxon>Metazoa</taxon>
        <taxon>Spiralia</taxon>
        <taxon>Lophotrochozoa</taxon>
        <taxon>Brachiopoda</taxon>
        <taxon>Linguliformea</taxon>
        <taxon>Lingulata</taxon>
        <taxon>Lingulida</taxon>
        <taxon>Linguloidea</taxon>
        <taxon>Lingulidae</taxon>
        <taxon>Lingula</taxon>
    </lineage>
</organism>
<keyword evidence="6" id="KW-0675">Receptor</keyword>
<evidence type="ECO:0000256" key="8">
    <source>
        <dbReference type="SAM" id="Phobius"/>
    </source>
</evidence>
<dbReference type="OrthoDB" id="2101615at2759"/>
<name>A0A1S3JA52_LINAN</name>
<feature type="transmembrane region" description="Helical" evidence="8">
    <location>
        <begin position="49"/>
        <end position="67"/>
    </location>
</feature>
<evidence type="ECO:0000313" key="10">
    <source>
        <dbReference type="RefSeq" id="XP_013406759.1"/>
    </source>
</evidence>
<feature type="transmembrane region" description="Helical" evidence="8">
    <location>
        <begin position="87"/>
        <end position="110"/>
    </location>
</feature>
<comment type="subcellular location">
    <subcellularLocation>
        <location evidence="1">Membrane</location>
        <topology evidence="1">Multi-pass membrane protein</topology>
    </subcellularLocation>
</comment>
<dbReference type="InterPro" id="IPR000276">
    <property type="entry name" value="GPCR_Rhodpsn"/>
</dbReference>
<keyword evidence="9" id="KW-1185">Reference proteome</keyword>
<dbReference type="InterPro" id="IPR050125">
    <property type="entry name" value="GPCR_opsins"/>
</dbReference>
<evidence type="ECO:0000256" key="6">
    <source>
        <dbReference type="ARBA" id="ARBA00023170"/>
    </source>
</evidence>
<dbReference type="InParanoid" id="A0A1S3JA52"/>
<evidence type="ECO:0000256" key="3">
    <source>
        <dbReference type="ARBA" id="ARBA00022989"/>
    </source>
</evidence>
<proteinExistence type="predicted"/>